<dbReference type="OrthoDB" id="7285526at2"/>
<sequence length="343" mass="34560">MSLALALGAPPLGPVPPGHPSLEPRVPPRLRALLSAARGGANGVLLLPPLASEDAVLARFLRALAEAHAAEHHGQVLLGAEGAVLLLGTLPGLRGVREAAAVLAPGLALPLFAVPAEAQALVATATLWFSGGAPGPKRAAQLQPMRREAVVILARGAHPRLAGWRGPPGDGSEDPLHWRELSRGDGPPAGFGGTAVAPAALLADPALLEAWRDGLRAGGGRLAIGAIGAPLAGWLRLSAIPADLLLLRWSAELPAALAPALRDPTLPGRVVLSGADTPAALAWGLRQGVSRYAGAVVEALLAATRLGACPASTGCTAGACAARAAAVEPTGCDNPALLRRWLP</sequence>
<dbReference type="EMBL" id="QKYU01000002">
    <property type="protein sequence ID" value="PZW50420.1"/>
    <property type="molecule type" value="Genomic_DNA"/>
</dbReference>
<evidence type="ECO:0000313" key="1">
    <source>
        <dbReference type="EMBL" id="PZW50420.1"/>
    </source>
</evidence>
<protein>
    <submittedName>
        <fullName evidence="1">Uncharacterized protein</fullName>
    </submittedName>
</protein>
<accession>A0A2W7IWW2</accession>
<keyword evidence="2" id="KW-1185">Reference proteome</keyword>
<name>A0A2W7IWW2_9PROT</name>
<dbReference type="AlphaFoldDB" id="A0A2W7IWW2"/>
<organism evidence="1 2">
    <name type="scientific">Humitalea rosea</name>
    <dbReference type="NCBI Taxonomy" id="990373"/>
    <lineage>
        <taxon>Bacteria</taxon>
        <taxon>Pseudomonadati</taxon>
        <taxon>Pseudomonadota</taxon>
        <taxon>Alphaproteobacteria</taxon>
        <taxon>Acetobacterales</taxon>
        <taxon>Roseomonadaceae</taxon>
        <taxon>Humitalea</taxon>
    </lineage>
</organism>
<gene>
    <name evidence="1" type="ORF">C8P66_102108</name>
</gene>
<proteinExistence type="predicted"/>
<dbReference type="RefSeq" id="WP_146422683.1">
    <property type="nucleotide sequence ID" value="NZ_QKYU01000002.1"/>
</dbReference>
<evidence type="ECO:0000313" key="2">
    <source>
        <dbReference type="Proteomes" id="UP000249688"/>
    </source>
</evidence>
<reference evidence="1 2" key="1">
    <citation type="submission" date="2018-06" db="EMBL/GenBank/DDBJ databases">
        <title>Genomic Encyclopedia of Archaeal and Bacterial Type Strains, Phase II (KMG-II): from individual species to whole genera.</title>
        <authorList>
            <person name="Goeker M."/>
        </authorList>
    </citation>
    <scope>NUCLEOTIDE SEQUENCE [LARGE SCALE GENOMIC DNA]</scope>
    <source>
        <strain evidence="1 2">DSM 24525</strain>
    </source>
</reference>
<comment type="caution">
    <text evidence="1">The sequence shown here is derived from an EMBL/GenBank/DDBJ whole genome shotgun (WGS) entry which is preliminary data.</text>
</comment>
<dbReference type="Proteomes" id="UP000249688">
    <property type="component" value="Unassembled WGS sequence"/>
</dbReference>